<feature type="transmembrane region" description="Helical" evidence="1">
    <location>
        <begin position="1538"/>
        <end position="1556"/>
    </location>
</feature>
<feature type="transmembrane region" description="Helical" evidence="1">
    <location>
        <begin position="1505"/>
        <end position="1532"/>
    </location>
</feature>
<keyword evidence="1" id="KW-0812">Transmembrane</keyword>
<accession>A0AAW6PYB9</accession>
<reference evidence="2" key="1">
    <citation type="submission" date="2023-03" db="EMBL/GenBank/DDBJ databases">
        <title>Draft assemblies of triclosan tolerant bacteria isolated from returned activated sludge.</title>
        <authorList>
            <person name="Van Hamelsveld S."/>
        </authorList>
    </citation>
    <scope>NUCLEOTIDE SEQUENCE</scope>
    <source>
        <strain evidence="2">GW210012_S60</strain>
    </source>
</reference>
<sequence length="1721" mass="192605">MANDSGLHSNATNFQSFVQNHVDQRTGQYNLAIDLQVPAGNDLTGPGLPLRLSYSPFNTEDSGFGTGWRLAMTRYVPTSRILTLHTGESYKVTGTGPQPTIGEKKIHSFHFYDDGFDEHGENVGPYRVVHKSGLVEILTLHDVVNPIALPAKVRAPSGHGITLSYLPETRRLEKIVDDNGTLLLELKYTDGRVTIDTHPGAGADKQPFMRYMLELKNRALVEIKLPPELGGNWRFGYTTSRGLTCLAKVSTPSGAVEEVGYGEDDDPGHLLPGTRPQRVLPRVTSHVVKPRNDQPPLKTTYTYTHVDEESNIQMAHSFVGSNSDVTWRDDGQDNLYRAQSNYRYSVTAHYWKGDKVARTQTQTFNRYHLMTKQTLEKDGHIEETETVFHERPGMSFKDQPRYFQLPKTITKRLKLRGDGSKLHQETAITLYDDYGNVTEEQAPTGVRVTYEYYDKAGEKDGDTWACPPDPQGFVRNVKCKTAYPVQDMPGDAPVQRARMTYKAFPALSSLGQASEWLAPCEEQVLQVFDAHQPGEREQLLIKVERAYLNRPDNAFLHGRPDHQVTTRYGEDSTNPLRRAIESRSSRVEWEYRKVVDKEHGLEYWTDETVSGFDLVQKTTSMAVSGLHGQIVYEEDDTGNSIRSRYDPLARLVEETVAPGKGMDETKVIQSYGLVTHPEEGAAGQAWQSVTGSTGVTTLITLDGCSRVVTEERETDAVDSAPGTTSSRQRRLVARRKYDELGEMSEETVFDYYDGKTLTLTSTFEYDAWNRLCKTTSPNGVTQHSEYSPFGETGDVITRWVGTPDKPGVRQQQQVTESNRFDKVSSQYRLDDAGQAIGQHDSSYDGLGRCISQEHTFKRNDLPVKRITTYTYDAEGRVTRTERPDKSAVLSQFALHSAAPLAEQLLVERRKGVAPTLAWKREYDGLERLKSLEAGKQHETYTYKHNTSLVETRTTGQRTFTYHYNPARSSQPNQIEVKPVKSKTQIEVKPVKSKTQIDINAAMSTTFDYDSNTSAVSKASDAQGEHTYKYTDQGYLLRTEWQGQDANGHQCDYRHSLQGLPLGYAESDGTEVLHDYNALGQLQQTRQGELLATFEYDKLGRLWKTTTQDLANKQVLLCEQTYDELGREKSREQTLTRHDGSTLTQSIALAWQEDDQLRTRTVTRDNQQVLQETFDYNALDQLEQHTCDGSSLPRNPAGRAIKSQFFVYDELNNLTECYTDFADGAWDEAFYIYDGFILKQAKHSLQPDYPVCQTFEHDAEGNLENDEQGNKLVYDDHGRLTEVQRASDGQPLYRYRYDGHNDLIGVRHEQAPEVSRRYQGYRLSSTRDADLLTEYLYAGERPLGLQRPGQTADNRLYATDSANSVLGECSSDELHDNAYTAYGDSPDNDQLVGLLGFNGEARERVLGWSLLGRGYRAYNPGLMRFHSPDTMAPEDAGINPYVYCGGNPVNWRDPSGHYGVRHSMEAPYIPPKPKPKSDWRSWLGWAMGAVFAVISFMFLPPIALTVAFAIGAASLGLDLAALVVGAVALVIGSETLSNWAFWLGIASAVSTLGVMAYSRFAAKGAAKTADAAANAELPGKLYASSDTVTTTSTVTTNIYNVTNKTVNVYRTNNNIKKITKVAPRKTATLDLSDNFIYRNNPAFNDVLPTPTPTSSRTSLSENVIDAPPVIDEMSIAASSPAPQAPTIEIGVIKGGFRKGKQGKWYPIHTVRDFRNGRYNIGY</sequence>
<keyword evidence="1" id="KW-1133">Transmembrane helix</keyword>
<evidence type="ECO:0000313" key="2">
    <source>
        <dbReference type="EMBL" id="MDF3873655.1"/>
    </source>
</evidence>
<protein>
    <submittedName>
        <fullName evidence="2">RHS repeat-associated core domain-containing protein</fullName>
    </submittedName>
</protein>
<dbReference type="RefSeq" id="WP_061203726.1">
    <property type="nucleotide sequence ID" value="NZ_BQII01000035.1"/>
</dbReference>
<dbReference type="NCBIfam" id="TIGR03696">
    <property type="entry name" value="Rhs_assc_core"/>
    <property type="match status" value="1"/>
</dbReference>
<dbReference type="InterPro" id="IPR022385">
    <property type="entry name" value="Rhs_assc_core"/>
</dbReference>
<organism evidence="2 3">
    <name type="scientific">Pseudomonas putida</name>
    <name type="common">Arthrobacter siderocapsulatus</name>
    <dbReference type="NCBI Taxonomy" id="303"/>
    <lineage>
        <taxon>Bacteria</taxon>
        <taxon>Pseudomonadati</taxon>
        <taxon>Pseudomonadota</taxon>
        <taxon>Gammaproteobacteria</taxon>
        <taxon>Pseudomonadales</taxon>
        <taxon>Pseudomonadaceae</taxon>
        <taxon>Pseudomonas</taxon>
    </lineage>
</organism>
<proteinExistence type="predicted"/>
<evidence type="ECO:0000256" key="1">
    <source>
        <dbReference type="SAM" id="Phobius"/>
    </source>
</evidence>
<dbReference type="Gene3D" id="2.180.10.10">
    <property type="entry name" value="RHS repeat-associated core"/>
    <property type="match status" value="2"/>
</dbReference>
<feature type="transmembrane region" description="Helical" evidence="1">
    <location>
        <begin position="1481"/>
        <end position="1498"/>
    </location>
</feature>
<evidence type="ECO:0000313" key="3">
    <source>
        <dbReference type="Proteomes" id="UP001217741"/>
    </source>
</evidence>
<dbReference type="PANTHER" id="PTHR32305">
    <property type="match status" value="1"/>
</dbReference>
<gene>
    <name evidence="2" type="ORF">P3W50_24760</name>
</gene>
<keyword evidence="1" id="KW-0472">Membrane</keyword>
<name>A0AAW6PYB9_PSEPU</name>
<dbReference type="PANTHER" id="PTHR32305:SF15">
    <property type="entry name" value="PROTEIN RHSA-RELATED"/>
    <property type="match status" value="1"/>
</dbReference>
<dbReference type="Proteomes" id="UP001217741">
    <property type="component" value="Unassembled WGS sequence"/>
</dbReference>
<dbReference type="EMBL" id="JARJLO010000365">
    <property type="protein sequence ID" value="MDF3873655.1"/>
    <property type="molecule type" value="Genomic_DNA"/>
</dbReference>
<dbReference type="InterPro" id="IPR050708">
    <property type="entry name" value="T6SS_VgrG/RHS"/>
</dbReference>
<comment type="caution">
    <text evidence="2">The sequence shown here is derived from an EMBL/GenBank/DDBJ whole genome shotgun (WGS) entry which is preliminary data.</text>
</comment>